<comment type="caution">
    <text evidence="3">The sequence shown here is derived from an EMBL/GenBank/DDBJ whole genome shotgun (WGS) entry which is preliminary data.</text>
</comment>
<dbReference type="PANTHER" id="PTHR30255">
    <property type="entry name" value="SINGLE-STRANDED-DNA-SPECIFIC EXONUCLEASE RECJ"/>
    <property type="match status" value="1"/>
</dbReference>
<dbReference type="PANTHER" id="PTHR30255:SF2">
    <property type="entry name" value="SINGLE-STRANDED-DNA-SPECIFIC EXONUCLEASE RECJ"/>
    <property type="match status" value="1"/>
</dbReference>
<evidence type="ECO:0000313" key="3">
    <source>
        <dbReference type="EMBL" id="KAG7529431.1"/>
    </source>
</evidence>
<evidence type="ECO:0000259" key="2">
    <source>
        <dbReference type="Pfam" id="PF01368"/>
    </source>
</evidence>
<dbReference type="InterPro" id="IPR051673">
    <property type="entry name" value="SSDNA_exonuclease_RecJ"/>
</dbReference>
<evidence type="ECO:0000313" key="4">
    <source>
        <dbReference type="Proteomes" id="UP000812966"/>
    </source>
</evidence>
<name>A0A8K0NL95_9TREE</name>
<dbReference type="InterPro" id="IPR038763">
    <property type="entry name" value="DHH_sf"/>
</dbReference>
<gene>
    <name evidence="3" type="ORF">FFLO_05659</name>
</gene>
<dbReference type="Gene3D" id="3.90.1640.30">
    <property type="match status" value="1"/>
</dbReference>
<feature type="region of interest" description="Disordered" evidence="1">
    <location>
        <begin position="39"/>
        <end position="83"/>
    </location>
</feature>
<organism evidence="3 4">
    <name type="scientific">Filobasidium floriforme</name>
    <dbReference type="NCBI Taxonomy" id="5210"/>
    <lineage>
        <taxon>Eukaryota</taxon>
        <taxon>Fungi</taxon>
        <taxon>Dikarya</taxon>
        <taxon>Basidiomycota</taxon>
        <taxon>Agaricomycotina</taxon>
        <taxon>Tremellomycetes</taxon>
        <taxon>Filobasidiales</taxon>
        <taxon>Filobasidiaceae</taxon>
        <taxon>Filobasidium</taxon>
    </lineage>
</organism>
<accession>A0A8K0NL95</accession>
<dbReference type="EMBL" id="JABELV010000150">
    <property type="protein sequence ID" value="KAG7529431.1"/>
    <property type="molecule type" value="Genomic_DNA"/>
</dbReference>
<reference evidence="3" key="1">
    <citation type="submission" date="2020-04" db="EMBL/GenBank/DDBJ databases">
        <title>Analysis of mating type loci in Filobasidium floriforme.</title>
        <authorList>
            <person name="Nowrousian M."/>
        </authorList>
    </citation>
    <scope>NUCLEOTIDE SEQUENCE</scope>
    <source>
        <strain evidence="3">CBS 6242</strain>
    </source>
</reference>
<evidence type="ECO:0000256" key="1">
    <source>
        <dbReference type="SAM" id="MobiDB-lite"/>
    </source>
</evidence>
<proteinExistence type="predicted"/>
<dbReference type="SUPFAM" id="SSF64182">
    <property type="entry name" value="DHH phosphoesterases"/>
    <property type="match status" value="1"/>
</dbReference>
<dbReference type="AlphaFoldDB" id="A0A8K0NL95"/>
<protein>
    <recommendedName>
        <fullName evidence="2">DDH domain-containing protein</fullName>
    </recommendedName>
</protein>
<feature type="compositionally biased region" description="Polar residues" evidence="1">
    <location>
        <begin position="55"/>
        <end position="67"/>
    </location>
</feature>
<dbReference type="InterPro" id="IPR001667">
    <property type="entry name" value="DDH_dom"/>
</dbReference>
<dbReference type="Pfam" id="PF01368">
    <property type="entry name" value="DHH"/>
    <property type="match status" value="1"/>
</dbReference>
<feature type="region of interest" description="Disordered" evidence="1">
    <location>
        <begin position="480"/>
        <end position="509"/>
    </location>
</feature>
<sequence length="533" mass="58597">MLLVARVLPRTYRLRYQTPAKRAFHYILEMTTIRMPKRSFSSSPEVEEIKPVSPRTASKAKSTQKSTTPRKRTKVSPVPGPVPKTAAEEFGDEWLDWPAPRPAIKAAQEFIKDIAANKRKVLLVPDKDADGLSAGYVLHKTLELLGLPADHIYVHVLSKGTNVHSEAEVNAMERMVDENGIERVVVLDQGSRPGKIVGNLPDGGKALLLIDHHQSEEFPPDAVVLTACHTSPIATTSLLTYMTCLPLHSNVQEACDWAALMGYIGDLGTGTKWGQAPWPAHIAVCSRRYGGKTIADAVGAVNAPRRTAEYNVKKAWDILLAASEPKEVALNAWLKLCRLDVNDEIEKWARVPPRFSADGRVALLRVDSGFQIHPVIATRWAGTLRNAKTMLMTMCANTGFNPDPTKVSFSCRVSSGLRHLPDEERPNLIALLKEYGDSVEGFRERVGDDFARGHKEATGGIIHKDEFEKLIVAMGIDENAPRKKASESKSSAKAKSVDPNQKASVKDFFRVVPRDAEASGANESKIKDVKPST</sequence>
<dbReference type="OrthoDB" id="284473at2759"/>
<feature type="domain" description="DDH" evidence="2">
    <location>
        <begin position="120"/>
        <end position="244"/>
    </location>
</feature>
<dbReference type="Proteomes" id="UP000812966">
    <property type="component" value="Unassembled WGS sequence"/>
</dbReference>
<keyword evidence="4" id="KW-1185">Reference proteome</keyword>